<organism evidence="8">
    <name type="scientific">Intestinibacter bartlettii</name>
    <dbReference type="NCBI Taxonomy" id="261299"/>
    <lineage>
        <taxon>Bacteria</taxon>
        <taxon>Bacillati</taxon>
        <taxon>Bacillota</taxon>
        <taxon>Clostridia</taxon>
        <taxon>Peptostreptococcales</taxon>
        <taxon>Peptostreptococcaceae</taxon>
        <taxon>Intestinibacter</taxon>
    </lineage>
</organism>
<evidence type="ECO:0000256" key="3">
    <source>
        <dbReference type="ARBA" id="ARBA00022691"/>
    </source>
</evidence>
<gene>
    <name evidence="8" type="primary">thiH_2</name>
    <name evidence="8" type="ORF">IBLFYP30_02502</name>
</gene>
<keyword evidence="5" id="KW-0408">Iron</keyword>
<evidence type="ECO:0000256" key="6">
    <source>
        <dbReference type="ARBA" id="ARBA00023014"/>
    </source>
</evidence>
<dbReference type="SMART" id="SM00876">
    <property type="entry name" value="BATS"/>
    <property type="match status" value="1"/>
</dbReference>
<dbReference type="Pfam" id="PF06968">
    <property type="entry name" value="BATS"/>
    <property type="match status" value="1"/>
</dbReference>
<evidence type="ECO:0000259" key="7">
    <source>
        <dbReference type="SMART" id="SM00876"/>
    </source>
</evidence>
<dbReference type="SFLD" id="SFLDG01081">
    <property type="entry name" value="cleavage_of_the_Ca-Cb_bond_in"/>
    <property type="match status" value="1"/>
</dbReference>
<reference evidence="8" key="1">
    <citation type="submission" date="2019-11" db="EMBL/GenBank/DDBJ databases">
        <authorList>
            <person name="Feng L."/>
        </authorList>
    </citation>
    <scope>NUCLEOTIDE SEQUENCE</scope>
    <source>
        <strain evidence="8">IbartlettiiLFYP30</strain>
    </source>
</reference>
<comment type="cofactor">
    <cofactor evidence="1">
        <name>[4Fe-4S] cluster</name>
        <dbReference type="ChEBI" id="CHEBI:49883"/>
    </cofactor>
</comment>
<dbReference type="SFLD" id="SFLDS00029">
    <property type="entry name" value="Radical_SAM"/>
    <property type="match status" value="1"/>
</dbReference>
<evidence type="ECO:0000256" key="1">
    <source>
        <dbReference type="ARBA" id="ARBA00001966"/>
    </source>
</evidence>
<accession>A0A6N3EIB8</accession>
<evidence type="ECO:0000256" key="5">
    <source>
        <dbReference type="ARBA" id="ARBA00023004"/>
    </source>
</evidence>
<dbReference type="InterPro" id="IPR013785">
    <property type="entry name" value="Aldolase_TIM"/>
</dbReference>
<dbReference type="SFLD" id="SFLDF00301">
    <property type="entry name" value="2-iminoacetate_synthase_(ThiH)"/>
    <property type="match status" value="1"/>
</dbReference>
<dbReference type="GO" id="GO:0005506">
    <property type="term" value="F:iron ion binding"/>
    <property type="evidence" value="ECO:0007669"/>
    <property type="project" value="InterPro"/>
</dbReference>
<dbReference type="AlphaFoldDB" id="A0A6N3EIB8"/>
<proteinExistence type="predicted"/>
<dbReference type="PANTHER" id="PTHR43583">
    <property type="entry name" value="2-IMINOACETATE SYNTHASE"/>
    <property type="match status" value="1"/>
</dbReference>
<dbReference type="Gene3D" id="3.20.20.70">
    <property type="entry name" value="Aldolase class I"/>
    <property type="match status" value="1"/>
</dbReference>
<dbReference type="EC" id="4.1.99.19" evidence="8"/>
<dbReference type="SUPFAM" id="SSF102114">
    <property type="entry name" value="Radical SAM enzymes"/>
    <property type="match status" value="1"/>
</dbReference>
<dbReference type="InterPro" id="IPR007197">
    <property type="entry name" value="rSAM"/>
</dbReference>
<dbReference type="EMBL" id="CACRUE010000033">
    <property type="protein sequence ID" value="VYU37377.1"/>
    <property type="molecule type" value="Genomic_DNA"/>
</dbReference>
<dbReference type="InterPro" id="IPR010722">
    <property type="entry name" value="BATS_dom"/>
</dbReference>
<dbReference type="InterPro" id="IPR012726">
    <property type="entry name" value="ThiH"/>
</dbReference>
<dbReference type="Pfam" id="PF04055">
    <property type="entry name" value="Radical_SAM"/>
    <property type="match status" value="1"/>
</dbReference>
<dbReference type="PANTHER" id="PTHR43583:SF1">
    <property type="entry name" value="2-IMINOACETATE SYNTHASE"/>
    <property type="match status" value="1"/>
</dbReference>
<feature type="domain" description="Biotin and thiamin synthesis-associated" evidence="7">
    <location>
        <begin position="256"/>
        <end position="359"/>
    </location>
</feature>
<evidence type="ECO:0000256" key="2">
    <source>
        <dbReference type="ARBA" id="ARBA00022485"/>
    </source>
</evidence>
<protein>
    <submittedName>
        <fullName evidence="8">2-iminoacetate synthase</fullName>
        <ecNumber evidence="8">4.1.99.19</ecNumber>
    </submittedName>
</protein>
<keyword evidence="2" id="KW-0004">4Fe-4S</keyword>
<keyword evidence="8" id="KW-0456">Lyase</keyword>
<dbReference type="NCBIfam" id="TIGR02351">
    <property type="entry name" value="thiH"/>
    <property type="match status" value="1"/>
</dbReference>
<dbReference type="CDD" id="cd01335">
    <property type="entry name" value="Radical_SAM"/>
    <property type="match status" value="1"/>
</dbReference>
<keyword evidence="4" id="KW-0479">Metal-binding</keyword>
<dbReference type="InterPro" id="IPR034428">
    <property type="entry name" value="ThiH/NoCL/HydG-like"/>
</dbReference>
<dbReference type="InterPro" id="IPR058240">
    <property type="entry name" value="rSAM_sf"/>
</dbReference>
<dbReference type="SFLD" id="SFLDG01060">
    <property type="entry name" value="BATS_domain_containing"/>
    <property type="match status" value="1"/>
</dbReference>
<evidence type="ECO:0000313" key="8">
    <source>
        <dbReference type="EMBL" id="VYU37377.1"/>
    </source>
</evidence>
<dbReference type="GO" id="GO:0036355">
    <property type="term" value="F:2-iminoacetate synthase activity"/>
    <property type="evidence" value="ECO:0007669"/>
    <property type="project" value="UniProtKB-EC"/>
</dbReference>
<name>A0A6N3EIB8_9FIRM</name>
<keyword evidence="6" id="KW-0411">Iron-sulfur</keyword>
<keyword evidence="3" id="KW-0949">S-adenosyl-L-methionine</keyword>
<dbReference type="GO" id="GO:0051539">
    <property type="term" value="F:4 iron, 4 sulfur cluster binding"/>
    <property type="evidence" value="ECO:0007669"/>
    <property type="project" value="UniProtKB-KW"/>
</dbReference>
<dbReference type="RefSeq" id="WP_147616660.1">
    <property type="nucleotide sequence ID" value="NZ_CABIXZ010000001.1"/>
</dbReference>
<sequence>MSFYEVVEKYRDFDFDGYFENVTDNDVLRSLNKNKLNHMDVLNLLSPTAIKYLEQMAQKAHRLSLQHLGKTVTLYTPMYIANYCVNHCVYCGYNCKSGINRRKLNMEQIKNEADYIADMGFKHILVLTGESERHSSVEYIGEAVKIISDRFASIGIEVYPMEVEGYKHLVENGADSLTVYQETYDEVVYKKVHIKGPKANFKFRLDAPERGAKAGMRSLSIGALLGLADYRKDAFFTILHGEYLKTKYPHIELSYSAPRMKPFKGSFEDINPVDDPTEFQIMTVMRLFDPHAALNVSTRENLDFRKHVMPLGVTKLSAEVTTDVGGHTLGEAGTNQFENNTDASLEEVGKMLNSIGYQYVFKDWERF</sequence>
<evidence type="ECO:0000256" key="4">
    <source>
        <dbReference type="ARBA" id="ARBA00022723"/>
    </source>
</evidence>